<keyword evidence="6 8" id="KW-0472">Membrane</keyword>
<dbReference type="InterPro" id="IPR050382">
    <property type="entry name" value="MFS_Na/Anion_cotransporter"/>
</dbReference>
<protein>
    <recommendedName>
        <fullName evidence="9">Major facilitator superfamily (MFS) profile domain-containing protein</fullName>
    </recommendedName>
</protein>
<dbReference type="GO" id="GO:0016020">
    <property type="term" value="C:membrane"/>
    <property type="evidence" value="ECO:0007669"/>
    <property type="project" value="UniProtKB-SubCell"/>
</dbReference>
<feature type="transmembrane region" description="Helical" evidence="8">
    <location>
        <begin position="97"/>
        <end position="121"/>
    </location>
</feature>
<evidence type="ECO:0000259" key="9">
    <source>
        <dbReference type="PROSITE" id="PS50850"/>
    </source>
</evidence>
<dbReference type="SUPFAM" id="SSF103473">
    <property type="entry name" value="MFS general substrate transporter"/>
    <property type="match status" value="1"/>
</dbReference>
<keyword evidence="11" id="KW-1185">Reference proteome</keyword>
<feature type="transmembrane region" description="Helical" evidence="8">
    <location>
        <begin position="185"/>
        <end position="205"/>
    </location>
</feature>
<feature type="region of interest" description="Disordered" evidence="7">
    <location>
        <begin position="1"/>
        <end position="20"/>
    </location>
</feature>
<feature type="transmembrane region" description="Helical" evidence="8">
    <location>
        <begin position="235"/>
        <end position="257"/>
    </location>
</feature>
<name>A0ABD6EPP4_9BILA</name>
<gene>
    <name evidence="10" type="ORF">AB6A40_005356</name>
</gene>
<evidence type="ECO:0000256" key="4">
    <source>
        <dbReference type="ARBA" id="ARBA00022847"/>
    </source>
</evidence>
<comment type="subcellular location">
    <subcellularLocation>
        <location evidence="1">Membrane</location>
        <topology evidence="1">Multi-pass membrane protein</topology>
    </subcellularLocation>
</comment>
<evidence type="ECO:0000256" key="3">
    <source>
        <dbReference type="ARBA" id="ARBA00022692"/>
    </source>
</evidence>
<dbReference type="InterPro" id="IPR005829">
    <property type="entry name" value="Sugar_transporter_CS"/>
</dbReference>
<dbReference type="PANTHER" id="PTHR11662:SF40">
    <property type="entry name" value="MAJOR FACILITATOR SUPERFAMILY (MFS) PROFILE DOMAIN-CONTAINING PROTEIN"/>
    <property type="match status" value="1"/>
</dbReference>
<organism evidence="10 11">
    <name type="scientific">Gnathostoma spinigerum</name>
    <dbReference type="NCBI Taxonomy" id="75299"/>
    <lineage>
        <taxon>Eukaryota</taxon>
        <taxon>Metazoa</taxon>
        <taxon>Ecdysozoa</taxon>
        <taxon>Nematoda</taxon>
        <taxon>Chromadorea</taxon>
        <taxon>Rhabditida</taxon>
        <taxon>Spirurina</taxon>
        <taxon>Gnathostomatomorpha</taxon>
        <taxon>Gnathostomatoidea</taxon>
        <taxon>Gnathostomatidae</taxon>
        <taxon>Gnathostoma</taxon>
    </lineage>
</organism>
<evidence type="ECO:0000256" key="8">
    <source>
        <dbReference type="SAM" id="Phobius"/>
    </source>
</evidence>
<feature type="transmembrane region" description="Helical" evidence="8">
    <location>
        <begin position="277"/>
        <end position="297"/>
    </location>
</feature>
<evidence type="ECO:0000256" key="7">
    <source>
        <dbReference type="SAM" id="MobiDB-lite"/>
    </source>
</evidence>
<feature type="transmembrane region" description="Helical" evidence="8">
    <location>
        <begin position="398"/>
        <end position="419"/>
    </location>
</feature>
<keyword evidence="2" id="KW-0813">Transport</keyword>
<comment type="caution">
    <text evidence="10">The sequence shown here is derived from an EMBL/GenBank/DDBJ whole genome shotgun (WGS) entry which is preliminary data.</text>
</comment>
<dbReference type="InterPro" id="IPR020846">
    <property type="entry name" value="MFS_dom"/>
</dbReference>
<dbReference type="PROSITE" id="PS50850">
    <property type="entry name" value="MFS"/>
    <property type="match status" value="1"/>
</dbReference>
<sequence>MSSSVVNLPAYGDPHSSRKSPLSWCQELDLAIWLCAFANFINSADRVIMPIAITSLSTDNDYTLVQQGWILSAFPAGYISSQIIGSCISSRWSSRRVLFIVVMLWSLSTVVTPFVASSFYLLVSSRIILGLGEGFGLPTMYHILAEGVPVNKRTSAFAYLTASGSAGQTIAAIICPLLYWKVNFYVFGCLGLYWCLLWNNSNVGLNSSSSSDSVLLLHKVKSPFRSWDRFIRLSPLLAIYVAHFCMNWTAYVIMHWLPTYLRLVFSADPSAISLAALPYVINTVMSIGTGHAVDSMLNSGRISLRNARIYSTVLGLVLPAAFLVAFAFVKNVYLAIILISMSMGALAFNAAGHLSNHVDVAPKFSGITFAISNTIATLPGLTVGPLTAHLVISSAGLWWPSFIIAAVLNVIGSVIYIRFACTEQIL</sequence>
<feature type="transmembrane region" description="Helical" evidence="8">
    <location>
        <begin position="127"/>
        <end position="144"/>
    </location>
</feature>
<feature type="transmembrane region" description="Helical" evidence="8">
    <location>
        <begin position="156"/>
        <end position="179"/>
    </location>
</feature>
<dbReference type="EMBL" id="JBGFUD010003371">
    <property type="protein sequence ID" value="MFH4978647.1"/>
    <property type="molecule type" value="Genomic_DNA"/>
</dbReference>
<keyword evidence="5 8" id="KW-1133">Transmembrane helix</keyword>
<feature type="domain" description="Major facilitator superfamily (MFS) profile" evidence="9">
    <location>
        <begin position="31"/>
        <end position="424"/>
    </location>
</feature>
<proteinExistence type="predicted"/>
<accession>A0ABD6EPP4</accession>
<keyword evidence="4" id="KW-0769">Symport</keyword>
<dbReference type="PROSITE" id="PS00217">
    <property type="entry name" value="SUGAR_TRANSPORT_2"/>
    <property type="match status" value="1"/>
</dbReference>
<evidence type="ECO:0000313" key="11">
    <source>
        <dbReference type="Proteomes" id="UP001608902"/>
    </source>
</evidence>
<feature type="transmembrane region" description="Helical" evidence="8">
    <location>
        <begin position="309"/>
        <end position="328"/>
    </location>
</feature>
<feature type="transmembrane region" description="Helical" evidence="8">
    <location>
        <begin position="366"/>
        <end position="392"/>
    </location>
</feature>
<dbReference type="Pfam" id="PF07690">
    <property type="entry name" value="MFS_1"/>
    <property type="match status" value="1"/>
</dbReference>
<dbReference type="FunFam" id="1.20.1250.20:FF:000003">
    <property type="entry name" value="Solute carrier family 17 member 3"/>
    <property type="match status" value="1"/>
</dbReference>
<feature type="transmembrane region" description="Helical" evidence="8">
    <location>
        <begin position="334"/>
        <end position="354"/>
    </location>
</feature>
<evidence type="ECO:0000256" key="2">
    <source>
        <dbReference type="ARBA" id="ARBA00022448"/>
    </source>
</evidence>
<dbReference type="InterPro" id="IPR011701">
    <property type="entry name" value="MFS"/>
</dbReference>
<evidence type="ECO:0000256" key="6">
    <source>
        <dbReference type="ARBA" id="ARBA00023136"/>
    </source>
</evidence>
<keyword evidence="3 8" id="KW-0812">Transmembrane</keyword>
<evidence type="ECO:0000256" key="1">
    <source>
        <dbReference type="ARBA" id="ARBA00004141"/>
    </source>
</evidence>
<dbReference type="AlphaFoldDB" id="A0ABD6EPP4"/>
<dbReference type="Gene3D" id="1.20.1250.20">
    <property type="entry name" value="MFS general substrate transporter like domains"/>
    <property type="match status" value="2"/>
</dbReference>
<dbReference type="PANTHER" id="PTHR11662">
    <property type="entry name" value="SOLUTE CARRIER FAMILY 17"/>
    <property type="match status" value="1"/>
</dbReference>
<reference evidence="10 11" key="1">
    <citation type="submission" date="2024-08" db="EMBL/GenBank/DDBJ databases">
        <title>Gnathostoma spinigerum genome.</title>
        <authorList>
            <person name="Gonzalez-Bertolin B."/>
            <person name="Monzon S."/>
            <person name="Zaballos A."/>
            <person name="Jimenez P."/>
            <person name="Dekumyoy P."/>
            <person name="Varona S."/>
            <person name="Cuesta I."/>
            <person name="Sumanam S."/>
            <person name="Adisakwattana P."/>
            <person name="Gasser R.B."/>
            <person name="Hernandez-Gonzalez A."/>
            <person name="Young N.D."/>
            <person name="Perteguer M.J."/>
        </authorList>
    </citation>
    <scope>NUCLEOTIDE SEQUENCE [LARGE SCALE GENOMIC DNA]</scope>
    <source>
        <strain evidence="10">AL3</strain>
        <tissue evidence="10">Liver</tissue>
    </source>
</reference>
<dbReference type="InterPro" id="IPR036259">
    <property type="entry name" value="MFS_trans_sf"/>
</dbReference>
<evidence type="ECO:0000256" key="5">
    <source>
        <dbReference type="ARBA" id="ARBA00022989"/>
    </source>
</evidence>
<dbReference type="Proteomes" id="UP001608902">
    <property type="component" value="Unassembled WGS sequence"/>
</dbReference>
<dbReference type="GO" id="GO:0015293">
    <property type="term" value="F:symporter activity"/>
    <property type="evidence" value="ECO:0007669"/>
    <property type="project" value="UniProtKB-KW"/>
</dbReference>
<evidence type="ECO:0000313" key="10">
    <source>
        <dbReference type="EMBL" id="MFH4978647.1"/>
    </source>
</evidence>